<name>V2XZF2_9FIRM</name>
<evidence type="ECO:0000313" key="2">
    <source>
        <dbReference type="Proteomes" id="UP000018227"/>
    </source>
</evidence>
<dbReference type="HOGENOM" id="CLU_148086_0_0_9"/>
<dbReference type="EMBL" id="ACIL03000017">
    <property type="protein sequence ID" value="ESL02078.1"/>
    <property type="molecule type" value="Genomic_DNA"/>
</dbReference>
<dbReference type="Gene3D" id="3.10.530.10">
    <property type="entry name" value="CPE0013-like"/>
    <property type="match status" value="1"/>
</dbReference>
<reference evidence="1 2" key="1">
    <citation type="submission" date="2013-06" db="EMBL/GenBank/DDBJ databases">
        <authorList>
            <person name="Weinstock G."/>
            <person name="Sodergren E."/>
            <person name="Clifton S."/>
            <person name="Fulton L."/>
            <person name="Fulton B."/>
            <person name="Courtney L."/>
            <person name="Fronick C."/>
            <person name="Harrison M."/>
            <person name="Strong C."/>
            <person name="Farmer C."/>
            <person name="Delahaunty K."/>
            <person name="Markovic C."/>
            <person name="Hall O."/>
            <person name="Minx P."/>
            <person name="Tomlinson C."/>
            <person name="Mitreva M."/>
            <person name="Nelson J."/>
            <person name="Hou S."/>
            <person name="Wollam A."/>
            <person name="Pepin K.H."/>
            <person name="Johnson M."/>
            <person name="Bhonagiri V."/>
            <person name="Nash W.E."/>
            <person name="Warren W."/>
            <person name="Chinwalla A."/>
            <person name="Mardis E.R."/>
            <person name="Wilson R.K."/>
        </authorList>
    </citation>
    <scope>NUCLEOTIDE SEQUENCE [LARGE SCALE GENOMIC DNA]</scope>
    <source>
        <strain evidence="1 2">ATCC 51271</strain>
    </source>
</reference>
<accession>V2XZF2</accession>
<evidence type="ECO:0008006" key="3">
    <source>
        <dbReference type="Google" id="ProtNLM"/>
    </source>
</evidence>
<dbReference type="Proteomes" id="UP000018227">
    <property type="component" value="Unassembled WGS sequence"/>
</dbReference>
<dbReference type="STRING" id="592026.GCWU0000282_002897"/>
<dbReference type="PANTHER" id="PTHR39450">
    <property type="entry name" value="MOLYBDOPTERIN OXIDOREDUCTASE, 4FE-4S CLUSTER-BINDING SUBUNIT"/>
    <property type="match status" value="1"/>
</dbReference>
<proteinExistence type="predicted"/>
<keyword evidence="2" id="KW-1185">Reference proteome</keyword>
<dbReference type="eggNOG" id="COG3862">
    <property type="taxonomic scope" value="Bacteria"/>
</dbReference>
<comment type="caution">
    <text evidence="1">The sequence shown here is derived from an EMBL/GenBank/DDBJ whole genome shotgun (WGS) entry which is preliminary data.</text>
</comment>
<dbReference type="PANTHER" id="PTHR39450:SF1">
    <property type="entry name" value="DUF1667 DOMAIN-CONTAINING PROTEIN"/>
    <property type="match status" value="1"/>
</dbReference>
<protein>
    <recommendedName>
        <fullName evidence="3">DUF1667 domain-containing protein</fullName>
    </recommendedName>
</protein>
<dbReference type="InterPro" id="IPR036593">
    <property type="entry name" value="CPE0013-like_sf"/>
</dbReference>
<organism evidence="1 2">
    <name type="scientific">Catonella morbi ATCC 51271</name>
    <dbReference type="NCBI Taxonomy" id="592026"/>
    <lineage>
        <taxon>Bacteria</taxon>
        <taxon>Bacillati</taxon>
        <taxon>Bacillota</taxon>
        <taxon>Clostridia</taxon>
        <taxon>Lachnospirales</taxon>
        <taxon>Lachnospiraceae</taxon>
        <taxon>Catonella</taxon>
    </lineage>
</organism>
<dbReference type="SUPFAM" id="SSF160148">
    <property type="entry name" value="CPE0013-like"/>
    <property type="match status" value="1"/>
</dbReference>
<evidence type="ECO:0000313" key="1">
    <source>
        <dbReference type="EMBL" id="ESL02078.1"/>
    </source>
</evidence>
<sequence length="108" mass="11757">MGCQMTVSVEKGEIKVTGNNCKRGEIYAKKEVTDPRRVVTSSVRVKNGELMRVSVKTETDIPKDKIFDCMADIFKAEVVAPVKIGDIIIENCAGTGIAVVATRNVGKR</sequence>
<gene>
    <name evidence="1" type="ORF">GCWU0000282_002897</name>
</gene>
<dbReference type="Pfam" id="PF07892">
    <property type="entry name" value="DUF1667"/>
    <property type="match status" value="1"/>
</dbReference>
<dbReference type="InterPro" id="IPR012460">
    <property type="entry name" value="DUF1667"/>
</dbReference>
<dbReference type="AlphaFoldDB" id="V2XZF2"/>